<dbReference type="Proteomes" id="UP001152795">
    <property type="component" value="Unassembled WGS sequence"/>
</dbReference>
<evidence type="ECO:0000313" key="3">
    <source>
        <dbReference type="EMBL" id="CAB3990516.1"/>
    </source>
</evidence>
<dbReference type="OrthoDB" id="10063152at2759"/>
<dbReference type="PANTHER" id="PTHR47642:SF5">
    <property type="entry name" value="ATP-DEPENDENT DNA HELICASE"/>
    <property type="match status" value="1"/>
</dbReference>
<dbReference type="Pfam" id="PF14214">
    <property type="entry name" value="Helitron_like_N"/>
    <property type="match status" value="1"/>
</dbReference>
<proteinExistence type="predicted"/>
<accession>A0A6S7GM86</accession>
<evidence type="ECO:0000256" key="1">
    <source>
        <dbReference type="SAM" id="MobiDB-lite"/>
    </source>
</evidence>
<keyword evidence="4" id="KW-1185">Reference proteome</keyword>
<feature type="region of interest" description="Disordered" evidence="1">
    <location>
        <begin position="428"/>
        <end position="488"/>
    </location>
</feature>
<dbReference type="AlphaFoldDB" id="A0A6S7GM86"/>
<reference evidence="3" key="1">
    <citation type="submission" date="2020-04" db="EMBL/GenBank/DDBJ databases">
        <authorList>
            <person name="Alioto T."/>
            <person name="Alioto T."/>
            <person name="Gomez Garrido J."/>
        </authorList>
    </citation>
    <scope>NUCLEOTIDE SEQUENCE</scope>
    <source>
        <strain evidence="3">A484AB</strain>
    </source>
</reference>
<dbReference type="EMBL" id="CACRXK020001674">
    <property type="protein sequence ID" value="CAB3990516.1"/>
    <property type="molecule type" value="Genomic_DNA"/>
</dbReference>
<feature type="compositionally biased region" description="Polar residues" evidence="1">
    <location>
        <begin position="456"/>
        <end position="488"/>
    </location>
</feature>
<evidence type="ECO:0000259" key="2">
    <source>
        <dbReference type="Pfam" id="PF14214"/>
    </source>
</evidence>
<comment type="caution">
    <text evidence="3">The sequence shown here is derived from an EMBL/GenBank/DDBJ whole genome shotgun (WGS) entry which is preliminary data.</text>
</comment>
<name>A0A6S7GM86_PARCT</name>
<dbReference type="PANTHER" id="PTHR47642">
    <property type="entry name" value="ATP-DEPENDENT DNA HELICASE"/>
    <property type="match status" value="1"/>
</dbReference>
<feature type="domain" description="Helitron helicase-like" evidence="2">
    <location>
        <begin position="3"/>
        <end position="85"/>
    </location>
</feature>
<organism evidence="3 4">
    <name type="scientific">Paramuricea clavata</name>
    <name type="common">Red gorgonian</name>
    <name type="synonym">Violescent sea-whip</name>
    <dbReference type="NCBI Taxonomy" id="317549"/>
    <lineage>
        <taxon>Eukaryota</taxon>
        <taxon>Metazoa</taxon>
        <taxon>Cnidaria</taxon>
        <taxon>Anthozoa</taxon>
        <taxon>Octocorallia</taxon>
        <taxon>Malacalcyonacea</taxon>
        <taxon>Plexauridae</taxon>
        <taxon>Paramuricea</taxon>
    </lineage>
</organism>
<dbReference type="InterPro" id="IPR025476">
    <property type="entry name" value="Helitron_helicase-like"/>
</dbReference>
<protein>
    <recommendedName>
        <fullName evidence="2">Helitron helicase-like domain-containing protein</fullName>
    </recommendedName>
</protein>
<gene>
    <name evidence="3" type="ORF">PACLA_8A003316</name>
</gene>
<evidence type="ECO:0000313" key="4">
    <source>
        <dbReference type="Proteomes" id="UP001152795"/>
    </source>
</evidence>
<dbReference type="InterPro" id="IPR051055">
    <property type="entry name" value="PIF1_helicase"/>
</dbReference>
<sequence>MYEVVAMIKQLGIPTWFMTLSCADLRWPELFQIIARTKGNNITTEEVEALSYHERCSMLNLNPVIVAKHFQYRVETFFRDVLLTNANPIELTNDTKDAYIYYIDQHVQAYLPDKETDPELYDLVKTYQTHNHSKTCRKYTNVTCRFNFGQFFTDRTIVAEPLADDIDDEIKSNILTRRKENLSKVKQRIDDDETECSKAIINAAKEAKEANLNVRDGLRKIGAAFLSTREVIAQECVYRCMPELWLRKIFPKTLFVSTDFAENCVRFVKKQQELDELDDDSTDIFKSNIIIRYGDRPKKIPVVNDMCLALFAAHYFKDYKSDFNEVSDSQPEVLSDDFIESQNIENHNTGLPDRIKLVNSKEIMKCRKLKLSFDITLQTKEKNLKNIFTTFSCYVQEVVLCNKEIFEPDGDAINEALESLRNFNGIPTHSYDPINDQENEDLQQSLPDDSDETESFNESFPQHLASNPESVQPSSGISSYNQPLARNQ</sequence>